<dbReference type="AlphaFoldDB" id="A0A6J4SRX0"/>
<dbReference type="EC" id="1.1.1.140" evidence="2"/>
<keyword evidence="2" id="KW-0560">Oxidoreductase</keyword>
<evidence type="ECO:0000313" key="2">
    <source>
        <dbReference type="EMBL" id="CAA9503616.1"/>
    </source>
</evidence>
<dbReference type="GO" id="GO:0009010">
    <property type="term" value="F:sorbitol-6-phosphate 2-dehydrogenase activity"/>
    <property type="evidence" value="ECO:0007669"/>
    <property type="project" value="UniProtKB-EC"/>
</dbReference>
<proteinExistence type="predicted"/>
<feature type="non-terminal residue" evidence="2">
    <location>
        <position position="39"/>
    </location>
</feature>
<feature type="region of interest" description="Disordered" evidence="1">
    <location>
        <begin position="1"/>
        <end position="39"/>
    </location>
</feature>
<gene>
    <name evidence="2" type="ORF">AVDCRST_MAG44-968</name>
</gene>
<dbReference type="EMBL" id="CADCVY010000065">
    <property type="protein sequence ID" value="CAA9503616.1"/>
    <property type="molecule type" value="Genomic_DNA"/>
</dbReference>
<evidence type="ECO:0000256" key="1">
    <source>
        <dbReference type="SAM" id="MobiDB-lite"/>
    </source>
</evidence>
<protein>
    <submittedName>
        <fullName evidence="2">Sorbitol-6-phosphate 2-dehydrogenase</fullName>
        <ecNumber evidence="2">1.1.1.140</ecNumber>
    </submittedName>
</protein>
<feature type="non-terminal residue" evidence="2">
    <location>
        <position position="1"/>
    </location>
</feature>
<accession>A0A6J4SRX0</accession>
<organism evidence="2">
    <name type="scientific">uncultured Sphingomonas sp</name>
    <dbReference type="NCBI Taxonomy" id="158754"/>
    <lineage>
        <taxon>Bacteria</taxon>
        <taxon>Pseudomonadati</taxon>
        <taxon>Pseudomonadota</taxon>
        <taxon>Alphaproteobacteria</taxon>
        <taxon>Sphingomonadales</taxon>
        <taxon>Sphingomonadaceae</taxon>
        <taxon>Sphingomonas</taxon>
        <taxon>environmental samples</taxon>
    </lineage>
</organism>
<reference evidence="2" key="1">
    <citation type="submission" date="2020-02" db="EMBL/GenBank/DDBJ databases">
        <authorList>
            <person name="Meier V. D."/>
        </authorList>
    </citation>
    <scope>NUCLEOTIDE SEQUENCE</scope>
    <source>
        <strain evidence="2">AVDCRST_MAG44</strain>
    </source>
</reference>
<name>A0A6J4SRX0_9SPHN</name>
<sequence length="39" mass="4172">GGGRGAHPCCGRQRHDRAARSHRGRVHRQAGLRGSRAVA</sequence>
<feature type="compositionally biased region" description="Basic residues" evidence="1">
    <location>
        <begin position="12"/>
        <end position="30"/>
    </location>
</feature>